<sequence length="116" mass="12040">MADLGHNYPSVSGICTRGGLTLGFPASVSRSEGSKGKSVVSSKMKLKIASTWPETAENKPNCLNCLVKGFTHTSEDCASVKGGIKIASTGSPAQDPTLVSQNCTFSSSKRELGSDN</sequence>
<name>A0A4S8IMJ8_MUSBA</name>
<dbReference type="AlphaFoldDB" id="A0A4S8IMJ8"/>
<comment type="caution">
    <text evidence="1">The sequence shown here is derived from an EMBL/GenBank/DDBJ whole genome shotgun (WGS) entry which is preliminary data.</text>
</comment>
<keyword evidence="2" id="KW-1185">Reference proteome</keyword>
<protein>
    <submittedName>
        <fullName evidence="1">Uncharacterized protein</fullName>
    </submittedName>
</protein>
<organism evidence="1 2">
    <name type="scientific">Musa balbisiana</name>
    <name type="common">Banana</name>
    <dbReference type="NCBI Taxonomy" id="52838"/>
    <lineage>
        <taxon>Eukaryota</taxon>
        <taxon>Viridiplantae</taxon>
        <taxon>Streptophyta</taxon>
        <taxon>Embryophyta</taxon>
        <taxon>Tracheophyta</taxon>
        <taxon>Spermatophyta</taxon>
        <taxon>Magnoliopsida</taxon>
        <taxon>Liliopsida</taxon>
        <taxon>Zingiberales</taxon>
        <taxon>Musaceae</taxon>
        <taxon>Musa</taxon>
    </lineage>
</organism>
<dbReference type="Proteomes" id="UP000317650">
    <property type="component" value="Chromosome 6"/>
</dbReference>
<gene>
    <name evidence="1" type="ORF">C4D60_Mb06t12620</name>
</gene>
<proteinExistence type="predicted"/>
<accession>A0A4S8IMJ8</accession>
<dbReference type="EMBL" id="PYDT01000009">
    <property type="protein sequence ID" value="THU49730.1"/>
    <property type="molecule type" value="Genomic_DNA"/>
</dbReference>
<evidence type="ECO:0000313" key="2">
    <source>
        <dbReference type="Proteomes" id="UP000317650"/>
    </source>
</evidence>
<reference evidence="1 2" key="1">
    <citation type="journal article" date="2019" name="Nat. Plants">
        <title>Genome sequencing of Musa balbisiana reveals subgenome evolution and function divergence in polyploid bananas.</title>
        <authorList>
            <person name="Yao X."/>
        </authorList>
    </citation>
    <scope>NUCLEOTIDE SEQUENCE [LARGE SCALE GENOMIC DNA]</scope>
    <source>
        <strain evidence="2">cv. DH-PKW</strain>
        <tissue evidence="1">Leaves</tissue>
    </source>
</reference>
<evidence type="ECO:0000313" key="1">
    <source>
        <dbReference type="EMBL" id="THU49730.1"/>
    </source>
</evidence>